<evidence type="ECO:0000256" key="2">
    <source>
        <dbReference type="ARBA" id="ARBA00022908"/>
    </source>
</evidence>
<evidence type="ECO:0000259" key="5">
    <source>
        <dbReference type="PROSITE" id="PS51898"/>
    </source>
</evidence>
<dbReference type="PANTHER" id="PTHR30349:SF41">
    <property type="entry name" value="INTEGRASE_RECOMBINASE PROTEIN MJ0367-RELATED"/>
    <property type="match status" value="1"/>
</dbReference>
<dbReference type="AlphaFoldDB" id="A0A5N7JNP2"/>
<reference evidence="6 7" key="1">
    <citation type="submission" date="2019-09" db="EMBL/GenBank/DDBJ databases">
        <title>The draft genomes of Allium pathogen Pseudomonas sp.</title>
        <authorList>
            <person name="Fujikawa T."/>
            <person name="Sawada H."/>
        </authorList>
    </citation>
    <scope>NUCLEOTIDE SEQUENCE [LARGE SCALE GENOMIC DNA]</scope>
    <source>
        <strain evidence="6 7">MAFF 730085</strain>
    </source>
</reference>
<gene>
    <name evidence="6" type="ORF">F0170_02185</name>
</gene>
<protein>
    <submittedName>
        <fullName evidence="6">Site-specific integrase</fullName>
    </submittedName>
</protein>
<keyword evidence="2" id="KW-0229">DNA integration</keyword>
<keyword evidence="3" id="KW-0238">DNA-binding</keyword>
<dbReference type="InterPro" id="IPR011010">
    <property type="entry name" value="DNA_brk_join_enz"/>
</dbReference>
<sequence length="415" mass="47853">MKVRQYQYNSIPFVSIVDDSDCPFDPYVSCYLNGPLSSKAPNTRLRYANELLFVLQYFFGKNINIPERIASGELISQKEYMQFYDACCLIKGVIDPSLSIKEFRISDKHLRNIIAANQKGMVKVSNETLQGRIRRLRFFLKWLFEQFHGVFGVEENLNDRFDKLISKIKLDEEGLGRNHGQEIKGADESVIPDEVFTKLLEMMVPSSPNNPFKGSRIRNYLIVNLLICGGIRRGALAKSKISDFHFYGTYDQVSIYRSGNDPTDCRTEKPNQKTKAHLATVGQDLMFHVKFYIDQIRSKFSRAQYHDFLLISENDSKGTAGQPLSLKSINSIFQNISKALGFHVHPHMLRHKWNEIFDKEADRVGIDPVLREDTRKYAMGWSQNTTMVDVYDDKRLALVARELSIAHQKRMAQKK</sequence>
<evidence type="ECO:0000256" key="1">
    <source>
        <dbReference type="ARBA" id="ARBA00008857"/>
    </source>
</evidence>
<dbReference type="EMBL" id="VUBA01000019">
    <property type="protein sequence ID" value="MPQ82903.1"/>
    <property type="molecule type" value="Genomic_DNA"/>
</dbReference>
<dbReference type="PROSITE" id="PS51898">
    <property type="entry name" value="TYR_RECOMBINASE"/>
    <property type="match status" value="1"/>
</dbReference>
<dbReference type="SUPFAM" id="SSF56349">
    <property type="entry name" value="DNA breaking-rejoining enzymes"/>
    <property type="match status" value="1"/>
</dbReference>
<dbReference type="GO" id="GO:0015074">
    <property type="term" value="P:DNA integration"/>
    <property type="evidence" value="ECO:0007669"/>
    <property type="project" value="UniProtKB-KW"/>
</dbReference>
<dbReference type="InterPro" id="IPR050090">
    <property type="entry name" value="Tyrosine_recombinase_XerCD"/>
</dbReference>
<organism evidence="6 7">
    <name type="scientific">Pseudomonas kitaguniensis</name>
    <dbReference type="NCBI Taxonomy" id="2607908"/>
    <lineage>
        <taxon>Bacteria</taxon>
        <taxon>Pseudomonadati</taxon>
        <taxon>Pseudomonadota</taxon>
        <taxon>Gammaproteobacteria</taxon>
        <taxon>Pseudomonadales</taxon>
        <taxon>Pseudomonadaceae</taxon>
        <taxon>Pseudomonas</taxon>
    </lineage>
</organism>
<dbReference type="GO" id="GO:0006310">
    <property type="term" value="P:DNA recombination"/>
    <property type="evidence" value="ECO:0007669"/>
    <property type="project" value="UniProtKB-KW"/>
</dbReference>
<evidence type="ECO:0000256" key="4">
    <source>
        <dbReference type="ARBA" id="ARBA00023172"/>
    </source>
</evidence>
<dbReference type="Pfam" id="PF00589">
    <property type="entry name" value="Phage_integrase"/>
    <property type="match status" value="1"/>
</dbReference>
<feature type="domain" description="Tyr recombinase" evidence="5">
    <location>
        <begin position="186"/>
        <end position="404"/>
    </location>
</feature>
<dbReference type="GO" id="GO:0003677">
    <property type="term" value="F:DNA binding"/>
    <property type="evidence" value="ECO:0007669"/>
    <property type="project" value="UniProtKB-KW"/>
</dbReference>
<dbReference type="InterPro" id="IPR013762">
    <property type="entry name" value="Integrase-like_cat_sf"/>
</dbReference>
<comment type="similarity">
    <text evidence="1">Belongs to the 'phage' integrase family.</text>
</comment>
<evidence type="ECO:0000256" key="3">
    <source>
        <dbReference type="ARBA" id="ARBA00023125"/>
    </source>
</evidence>
<accession>A0A5N7JNP2</accession>
<dbReference type="Proteomes" id="UP000325438">
    <property type="component" value="Unassembled WGS sequence"/>
</dbReference>
<evidence type="ECO:0000313" key="6">
    <source>
        <dbReference type="EMBL" id="MPQ82903.1"/>
    </source>
</evidence>
<keyword evidence="4" id="KW-0233">DNA recombination</keyword>
<dbReference type="PANTHER" id="PTHR30349">
    <property type="entry name" value="PHAGE INTEGRASE-RELATED"/>
    <property type="match status" value="1"/>
</dbReference>
<evidence type="ECO:0000313" key="7">
    <source>
        <dbReference type="Proteomes" id="UP000325438"/>
    </source>
</evidence>
<dbReference type="Gene3D" id="1.10.443.10">
    <property type="entry name" value="Intergrase catalytic core"/>
    <property type="match status" value="1"/>
</dbReference>
<proteinExistence type="inferred from homology"/>
<comment type="caution">
    <text evidence="6">The sequence shown here is derived from an EMBL/GenBank/DDBJ whole genome shotgun (WGS) entry which is preliminary data.</text>
</comment>
<name>A0A5N7JNP2_9PSED</name>
<dbReference type="CDD" id="cd00397">
    <property type="entry name" value="DNA_BRE_C"/>
    <property type="match status" value="1"/>
</dbReference>
<dbReference type="InterPro" id="IPR002104">
    <property type="entry name" value="Integrase_catalytic"/>
</dbReference>